<organism evidence="1">
    <name type="scientific">bioreactor metagenome</name>
    <dbReference type="NCBI Taxonomy" id="1076179"/>
    <lineage>
        <taxon>unclassified sequences</taxon>
        <taxon>metagenomes</taxon>
        <taxon>ecological metagenomes</taxon>
    </lineage>
</organism>
<sequence length="74" mass="8205">MARTSRSKDVRIAEIDVKIEKYKTLIEQLESKKSSIINPAPRTRKPGVNAIIKQAKELGMTADEIAKKLGIKVG</sequence>
<comment type="caution">
    <text evidence="1">The sequence shown here is derived from an EMBL/GenBank/DDBJ whole genome shotgun (WGS) entry which is preliminary data.</text>
</comment>
<accession>A0A644WAU8</accession>
<proteinExistence type="predicted"/>
<dbReference type="EMBL" id="VSSQ01000739">
    <property type="protein sequence ID" value="MPM00601.1"/>
    <property type="molecule type" value="Genomic_DNA"/>
</dbReference>
<protein>
    <submittedName>
        <fullName evidence="1">Uncharacterized protein</fullName>
    </submittedName>
</protein>
<evidence type="ECO:0000313" key="1">
    <source>
        <dbReference type="EMBL" id="MPM00601.1"/>
    </source>
</evidence>
<gene>
    <name evidence="1" type="ORF">SDC9_46828</name>
</gene>
<name>A0A644WAU8_9ZZZZ</name>
<dbReference type="AlphaFoldDB" id="A0A644WAU8"/>
<reference evidence="1" key="1">
    <citation type="submission" date="2019-08" db="EMBL/GenBank/DDBJ databases">
        <authorList>
            <person name="Kucharzyk K."/>
            <person name="Murdoch R.W."/>
            <person name="Higgins S."/>
            <person name="Loffler F."/>
        </authorList>
    </citation>
    <scope>NUCLEOTIDE SEQUENCE</scope>
</reference>